<dbReference type="EMBL" id="LR797824">
    <property type="protein sequence ID" value="CAB4241782.1"/>
    <property type="molecule type" value="Genomic_DNA"/>
</dbReference>
<evidence type="ECO:0000313" key="1">
    <source>
        <dbReference type="EMBL" id="CAB4241782.1"/>
    </source>
</evidence>
<reference evidence="1" key="1">
    <citation type="submission" date="2020-05" db="EMBL/GenBank/DDBJ databases">
        <authorList>
            <person name="Chiriac C."/>
            <person name="Salcher M."/>
            <person name="Ghai R."/>
            <person name="Kavagutti S V."/>
        </authorList>
    </citation>
    <scope>NUCLEOTIDE SEQUENCE</scope>
</reference>
<gene>
    <name evidence="1" type="ORF">UFOVP71_320</name>
</gene>
<sequence length="184" mass="18873">MSFKEPLATTANFGIVKVGSGLSVTDGTISATLGLLNYGFFTDSTTQTNPVANAINIATFNVTGPANGISVVGGTAITVVNAGTYTKLFTTIVDKTAGGTSTISIWLRLNGVDIVGSRQDLDLTNTLPLVFTSGNFTLNIPAGGNIQLCWSSADTTVTLATLPAAVTPTRPTGNSVKVTLTRIS</sequence>
<accession>A0A6J5TAB1</accession>
<name>A0A6J5TAB1_9CAUD</name>
<organism evidence="1">
    <name type="scientific">uncultured Caudovirales phage</name>
    <dbReference type="NCBI Taxonomy" id="2100421"/>
    <lineage>
        <taxon>Viruses</taxon>
        <taxon>Duplodnaviria</taxon>
        <taxon>Heunggongvirae</taxon>
        <taxon>Uroviricota</taxon>
        <taxon>Caudoviricetes</taxon>
        <taxon>Peduoviridae</taxon>
        <taxon>Maltschvirus</taxon>
        <taxon>Maltschvirus maltsch</taxon>
    </lineage>
</organism>
<proteinExistence type="predicted"/>
<protein>
    <submittedName>
        <fullName evidence="1">Uncharacterized protein</fullName>
    </submittedName>
</protein>